<name>A0A0P1A6D4_PLAHL</name>
<dbReference type="EMBL" id="CCYD01000109">
    <property type="protein sequence ID" value="CEG35831.1"/>
    <property type="molecule type" value="Genomic_DNA"/>
</dbReference>
<evidence type="ECO:0000313" key="1">
    <source>
        <dbReference type="EMBL" id="CEG35831.1"/>
    </source>
</evidence>
<reference evidence="2" key="1">
    <citation type="submission" date="2014-09" db="EMBL/GenBank/DDBJ databases">
        <authorList>
            <person name="Sharma Rahul"/>
            <person name="Thines Marco"/>
        </authorList>
    </citation>
    <scope>NUCLEOTIDE SEQUENCE [LARGE SCALE GENOMIC DNA]</scope>
</reference>
<dbReference type="GeneID" id="36395215"/>
<dbReference type="RefSeq" id="XP_024572200.1">
    <property type="nucleotide sequence ID" value="XM_024728547.1"/>
</dbReference>
<proteinExistence type="predicted"/>
<keyword evidence="2" id="KW-1185">Reference proteome</keyword>
<sequence length="72" mass="7875">MSGPKTPWDVSLTSKCMSLHGITEQHQIGGVAANKTEKSRLPKRLSVAFLAEVLKPFSVRVEGHLRCTSDLV</sequence>
<dbReference type="AlphaFoldDB" id="A0A0P1A6D4"/>
<protein>
    <submittedName>
        <fullName evidence="1">Uncharacterized protein</fullName>
    </submittedName>
</protein>
<dbReference type="Proteomes" id="UP000054928">
    <property type="component" value="Unassembled WGS sequence"/>
</dbReference>
<accession>A0A0P1A6D4</accession>
<organism evidence="1 2">
    <name type="scientific">Plasmopara halstedii</name>
    <name type="common">Downy mildew of sunflower</name>
    <dbReference type="NCBI Taxonomy" id="4781"/>
    <lineage>
        <taxon>Eukaryota</taxon>
        <taxon>Sar</taxon>
        <taxon>Stramenopiles</taxon>
        <taxon>Oomycota</taxon>
        <taxon>Peronosporomycetes</taxon>
        <taxon>Peronosporales</taxon>
        <taxon>Peronosporaceae</taxon>
        <taxon>Plasmopara</taxon>
    </lineage>
</organism>
<evidence type="ECO:0000313" key="2">
    <source>
        <dbReference type="Proteomes" id="UP000054928"/>
    </source>
</evidence>